<keyword evidence="1" id="KW-0472">Membrane</keyword>
<dbReference type="Proteomes" id="UP000289996">
    <property type="component" value="Unassembled WGS sequence"/>
</dbReference>
<name>A0A660E747_9LACO</name>
<gene>
    <name evidence="2" type="ORF">MUDAN_MDHGFNIF_02921</name>
</gene>
<reference evidence="2 3" key="1">
    <citation type="submission" date="2018-11" db="EMBL/GenBank/DDBJ databases">
        <authorList>
            <person name="Wuyts S."/>
        </authorList>
    </citation>
    <scope>NUCLEOTIDE SEQUENCE [LARGE SCALE GENOMIC DNA]</scope>
    <source>
        <strain evidence="2">Lactobacillus mudanjiangensis AMBF249</strain>
    </source>
</reference>
<evidence type="ECO:0000313" key="3">
    <source>
        <dbReference type="Proteomes" id="UP000289996"/>
    </source>
</evidence>
<proteinExistence type="predicted"/>
<keyword evidence="1" id="KW-1133">Transmembrane helix</keyword>
<dbReference type="EMBL" id="UYIG01000101">
    <property type="protein sequence ID" value="VDG28199.1"/>
    <property type="molecule type" value="Genomic_DNA"/>
</dbReference>
<dbReference type="AlphaFoldDB" id="A0A660E747"/>
<keyword evidence="1" id="KW-0812">Transmembrane</keyword>
<evidence type="ECO:0000256" key="1">
    <source>
        <dbReference type="SAM" id="Phobius"/>
    </source>
</evidence>
<feature type="transmembrane region" description="Helical" evidence="1">
    <location>
        <begin position="9"/>
        <end position="26"/>
    </location>
</feature>
<sequence>MHLKRPFHFYRDPIFYLGLLLLLPTINHFEMFDLIGLVLGIGCLVKAFFTPKQKA</sequence>
<organism evidence="2 3">
    <name type="scientific">Lactiplantibacillus mudanjiangensis</name>
    <dbReference type="NCBI Taxonomy" id="1296538"/>
    <lineage>
        <taxon>Bacteria</taxon>
        <taxon>Bacillati</taxon>
        <taxon>Bacillota</taxon>
        <taxon>Bacilli</taxon>
        <taxon>Lactobacillales</taxon>
        <taxon>Lactobacillaceae</taxon>
        <taxon>Lactiplantibacillus</taxon>
    </lineage>
</organism>
<protein>
    <submittedName>
        <fullName evidence="2">Uncharacterized protein</fullName>
    </submittedName>
</protein>
<keyword evidence="3" id="KW-1185">Reference proteome</keyword>
<feature type="transmembrane region" description="Helical" evidence="1">
    <location>
        <begin position="32"/>
        <end position="49"/>
    </location>
</feature>
<evidence type="ECO:0000313" key="2">
    <source>
        <dbReference type="EMBL" id="VDG28199.1"/>
    </source>
</evidence>
<accession>A0A660E747</accession>
<dbReference type="RefSeq" id="WP_165444385.1">
    <property type="nucleotide sequence ID" value="NZ_BJDY01000002.1"/>
</dbReference>